<feature type="compositionally biased region" description="Polar residues" evidence="2">
    <location>
        <begin position="14"/>
        <end position="33"/>
    </location>
</feature>
<dbReference type="InterPro" id="IPR025558">
    <property type="entry name" value="DUF4283"/>
</dbReference>
<feature type="region of interest" description="Disordered" evidence="2">
    <location>
        <begin position="290"/>
        <end position="309"/>
    </location>
</feature>
<feature type="region of interest" description="Disordered" evidence="2">
    <location>
        <begin position="382"/>
        <end position="413"/>
    </location>
</feature>
<feature type="region of interest" description="Disordered" evidence="2">
    <location>
        <begin position="521"/>
        <end position="557"/>
    </location>
</feature>
<evidence type="ECO:0000256" key="1">
    <source>
        <dbReference type="PROSITE-ProRule" id="PRU00047"/>
    </source>
</evidence>
<dbReference type="PROSITE" id="PS50158">
    <property type="entry name" value="ZF_CCHC"/>
    <property type="match status" value="1"/>
</dbReference>
<dbReference type="EMBL" id="OZ034815">
    <property type="protein sequence ID" value="CAL1373000.1"/>
    <property type="molecule type" value="Genomic_DNA"/>
</dbReference>
<dbReference type="Proteomes" id="UP001497516">
    <property type="component" value="Chromosome 2"/>
</dbReference>
<feature type="compositionally biased region" description="Basic and acidic residues" evidence="2">
    <location>
        <begin position="340"/>
        <end position="352"/>
    </location>
</feature>
<dbReference type="PANTHER" id="PTHR31286:SF99">
    <property type="entry name" value="DUF4283 DOMAIN-CONTAINING PROTEIN"/>
    <property type="match status" value="1"/>
</dbReference>
<protein>
    <recommendedName>
        <fullName evidence="3">CCHC-type domain-containing protein</fullName>
    </recommendedName>
</protein>
<evidence type="ECO:0000313" key="5">
    <source>
        <dbReference type="Proteomes" id="UP001497516"/>
    </source>
</evidence>
<organism evidence="4 5">
    <name type="scientific">Linum trigynum</name>
    <dbReference type="NCBI Taxonomy" id="586398"/>
    <lineage>
        <taxon>Eukaryota</taxon>
        <taxon>Viridiplantae</taxon>
        <taxon>Streptophyta</taxon>
        <taxon>Embryophyta</taxon>
        <taxon>Tracheophyta</taxon>
        <taxon>Spermatophyta</taxon>
        <taxon>Magnoliopsida</taxon>
        <taxon>eudicotyledons</taxon>
        <taxon>Gunneridae</taxon>
        <taxon>Pentapetalae</taxon>
        <taxon>rosids</taxon>
        <taxon>fabids</taxon>
        <taxon>Malpighiales</taxon>
        <taxon>Linaceae</taxon>
        <taxon>Linum</taxon>
    </lineage>
</organism>
<keyword evidence="1" id="KW-0863">Zinc-finger</keyword>
<evidence type="ECO:0000256" key="2">
    <source>
        <dbReference type="SAM" id="MobiDB-lite"/>
    </source>
</evidence>
<feature type="region of interest" description="Disordered" evidence="2">
    <location>
        <begin position="595"/>
        <end position="629"/>
    </location>
</feature>
<feature type="region of interest" description="Disordered" evidence="2">
    <location>
        <begin position="330"/>
        <end position="369"/>
    </location>
</feature>
<feature type="domain" description="CCHC-type" evidence="3">
    <location>
        <begin position="280"/>
        <end position="295"/>
    </location>
</feature>
<dbReference type="Pfam" id="PF14111">
    <property type="entry name" value="DUF4283"/>
    <property type="match status" value="1"/>
</dbReference>
<keyword evidence="1" id="KW-0479">Metal-binding</keyword>
<evidence type="ECO:0000313" key="4">
    <source>
        <dbReference type="EMBL" id="CAL1373000.1"/>
    </source>
</evidence>
<feature type="compositionally biased region" description="Polar residues" evidence="2">
    <location>
        <begin position="615"/>
        <end position="629"/>
    </location>
</feature>
<reference evidence="4 5" key="1">
    <citation type="submission" date="2024-04" db="EMBL/GenBank/DDBJ databases">
        <authorList>
            <person name="Fracassetti M."/>
        </authorList>
    </citation>
    <scope>NUCLEOTIDE SEQUENCE [LARGE SCALE GENOMIC DNA]</scope>
</reference>
<accession>A0AAV2DHE1</accession>
<gene>
    <name evidence="4" type="ORF">LTRI10_LOCUS14958</name>
</gene>
<dbReference type="InterPro" id="IPR040256">
    <property type="entry name" value="At4g02000-like"/>
</dbReference>
<keyword evidence="1" id="KW-0862">Zinc</keyword>
<sequence>MAPALTPSGRPPDTGTSNTSLLATDGPTTTHSTSDLSLMVVESSPLKEDCSVPDVATKRPISYARALAGGEKQRALAVQQWTPIGENDLVPGQINGEPALKISAGFKGRLCAPWQKTLVVRLLGLRISFTAFCSRLRGLWRPAGAMEIMDLDDATYLVQLSNEQDYFKALTDGPWVIYDHYLTVQQWTPSFGIQDPLPKTMIVWIQLPALKVHFYHQEVLTSLGNLIGRTIKLDFHTMNRQRRKFARLAVEIDMSKALVPRIYLDDHWQKVEYENLPIVCFECGKVGHNADSCSKRRPTTPSEKVLPAGEQSLVTSGTVPEDAKLGFGPWMLVSKRSRRNSRDHTKKGKTETDVGNGSQGQSNKNGKGGIKSIEKEKENLGTVVTAQKPVTNQGSANQEGKGNQTRKGDADASVAAKVISKGKEPMADLREEGKGILGSGPSKTRIRGNGIRPFLETYHPSASGQPDRPRSVDNMLRDLSPSPPAGLISSAGQTSNPSTANLVSSFIGPNGTRMQIVAVPSSPKRNKLAEASSPLAGERTKSKKGARRQAKKGTPVKLQVSKALQVWTPVKERKNKSKARLASLTLEEINAWTCAAAERNDRTPDHEKETAEPPEQSTPAADTSVSAVL</sequence>
<proteinExistence type="predicted"/>
<feature type="compositionally biased region" description="Polar residues" evidence="2">
    <location>
        <begin position="382"/>
        <end position="405"/>
    </location>
</feature>
<dbReference type="AlphaFoldDB" id="A0AAV2DHE1"/>
<name>A0AAV2DHE1_9ROSI</name>
<evidence type="ECO:0000259" key="3">
    <source>
        <dbReference type="PROSITE" id="PS50158"/>
    </source>
</evidence>
<keyword evidence="5" id="KW-1185">Reference proteome</keyword>
<feature type="region of interest" description="Disordered" evidence="2">
    <location>
        <begin position="1"/>
        <end position="33"/>
    </location>
</feature>
<dbReference type="GO" id="GO:0008270">
    <property type="term" value="F:zinc ion binding"/>
    <property type="evidence" value="ECO:0007669"/>
    <property type="project" value="UniProtKB-KW"/>
</dbReference>
<feature type="compositionally biased region" description="Basic and acidic residues" evidence="2">
    <location>
        <begin position="598"/>
        <end position="611"/>
    </location>
</feature>
<feature type="compositionally biased region" description="Low complexity" evidence="2">
    <location>
        <begin position="355"/>
        <end position="365"/>
    </location>
</feature>
<feature type="compositionally biased region" description="Basic residues" evidence="2">
    <location>
        <begin position="541"/>
        <end position="551"/>
    </location>
</feature>
<dbReference type="GO" id="GO:0003676">
    <property type="term" value="F:nucleic acid binding"/>
    <property type="evidence" value="ECO:0007669"/>
    <property type="project" value="InterPro"/>
</dbReference>
<dbReference type="PANTHER" id="PTHR31286">
    <property type="entry name" value="GLYCINE-RICH CELL WALL STRUCTURAL PROTEIN 1.8-LIKE"/>
    <property type="match status" value="1"/>
</dbReference>
<feature type="region of interest" description="Disordered" evidence="2">
    <location>
        <begin position="456"/>
        <end position="476"/>
    </location>
</feature>
<dbReference type="InterPro" id="IPR001878">
    <property type="entry name" value="Znf_CCHC"/>
</dbReference>